<evidence type="ECO:0000313" key="9">
    <source>
        <dbReference type="EMBL" id="SUJ05792.1"/>
    </source>
</evidence>
<dbReference type="PROSITE" id="PS00648">
    <property type="entry name" value="RIBONUCLEASE_P"/>
    <property type="match status" value="1"/>
</dbReference>
<dbReference type="HAMAP" id="MF_00227">
    <property type="entry name" value="RNase_P"/>
    <property type="match status" value="1"/>
</dbReference>
<dbReference type="Pfam" id="PF00825">
    <property type="entry name" value="Ribonuclease_P"/>
    <property type="match status" value="1"/>
</dbReference>
<evidence type="ECO:0000256" key="8">
    <source>
        <dbReference type="NCBIfam" id="TIGR00188"/>
    </source>
</evidence>
<evidence type="ECO:0000256" key="2">
    <source>
        <dbReference type="ARBA" id="ARBA00022694"/>
    </source>
</evidence>
<evidence type="ECO:0000256" key="1">
    <source>
        <dbReference type="ARBA" id="ARBA00002663"/>
    </source>
</evidence>
<dbReference type="EC" id="3.1.26.5" evidence="7 8"/>
<keyword evidence="2 7" id="KW-0819">tRNA processing</keyword>
<dbReference type="NCBIfam" id="TIGR00188">
    <property type="entry name" value="rnpA"/>
    <property type="match status" value="1"/>
</dbReference>
<dbReference type="InterPro" id="IPR020539">
    <property type="entry name" value="RNase_P_CS"/>
</dbReference>
<dbReference type="GO" id="GO:0001682">
    <property type="term" value="P:tRNA 5'-leader removal"/>
    <property type="evidence" value="ECO:0007669"/>
    <property type="project" value="UniProtKB-UniRule"/>
</dbReference>
<comment type="function">
    <text evidence="1 7">RNaseP catalyzes the removal of the 5'-leader sequence from pre-tRNA to produce the mature 5'-terminus. It can also cleave other RNA substrates such as 4.5S RNA. The protein component plays an auxiliary but essential role in vivo by binding to the 5'-leader sequence and broadening the substrate specificity of the ribozyme.</text>
</comment>
<dbReference type="GO" id="GO:0000049">
    <property type="term" value="F:tRNA binding"/>
    <property type="evidence" value="ECO:0007669"/>
    <property type="project" value="UniProtKB-UniRule"/>
</dbReference>
<sequence>MNNNTFTKEERLCSKRLIDSLFHSGSSFVLYPFRIVFCQAADIAVPAQVIISVSKRRYKKAVTRNLLKRRMREAYRTQKKEILYSFLEDHHLNLLIAIQYVGKTELSFAEMKVKLALALNKLKNESNHLYLGKDH</sequence>
<dbReference type="EMBL" id="UGYW01000002">
    <property type="protein sequence ID" value="SUJ05792.1"/>
    <property type="molecule type" value="Genomic_DNA"/>
</dbReference>
<dbReference type="InterPro" id="IPR014721">
    <property type="entry name" value="Ribsml_uS5_D2-typ_fold_subgr"/>
</dbReference>
<evidence type="ECO:0000256" key="3">
    <source>
        <dbReference type="ARBA" id="ARBA00022722"/>
    </source>
</evidence>
<protein>
    <recommendedName>
        <fullName evidence="7 8">Ribonuclease P protein component</fullName>
        <shortName evidence="7">RNase P protein</shortName>
        <shortName evidence="7">RNaseP protein</shortName>
        <ecNumber evidence="7 8">3.1.26.5</ecNumber>
    </recommendedName>
    <alternativeName>
        <fullName evidence="7">Protein C5</fullName>
    </alternativeName>
</protein>
<dbReference type="InterPro" id="IPR000100">
    <property type="entry name" value="RNase_P"/>
</dbReference>
<evidence type="ECO:0000313" key="10">
    <source>
        <dbReference type="Proteomes" id="UP000254893"/>
    </source>
</evidence>
<dbReference type="RefSeq" id="WP_115169728.1">
    <property type="nucleotide sequence ID" value="NZ_JBPFQG010000002.1"/>
</dbReference>
<gene>
    <name evidence="7" type="primary">rnpA</name>
    <name evidence="9" type="ORF">NCTC11388_01585</name>
</gene>
<keyword evidence="5 7" id="KW-0378">Hydrolase</keyword>
<organism evidence="9 10">
    <name type="scientific">Sphingobacterium spiritivorum</name>
    <name type="common">Flavobacterium spiritivorum</name>
    <dbReference type="NCBI Taxonomy" id="258"/>
    <lineage>
        <taxon>Bacteria</taxon>
        <taxon>Pseudomonadati</taxon>
        <taxon>Bacteroidota</taxon>
        <taxon>Sphingobacteriia</taxon>
        <taxon>Sphingobacteriales</taxon>
        <taxon>Sphingobacteriaceae</taxon>
        <taxon>Sphingobacterium</taxon>
    </lineage>
</organism>
<keyword evidence="3 7" id="KW-0540">Nuclease</keyword>
<keyword evidence="4 7" id="KW-0255">Endonuclease</keyword>
<dbReference type="Gene3D" id="3.30.230.10">
    <property type="match status" value="1"/>
</dbReference>
<name>A0A380BSI8_SPHSI</name>
<accession>A0A380BSI8</accession>
<proteinExistence type="inferred from homology"/>
<comment type="catalytic activity">
    <reaction evidence="7">
        <text>Endonucleolytic cleavage of RNA, removing 5'-extranucleotides from tRNA precursor.</text>
        <dbReference type="EC" id="3.1.26.5"/>
    </reaction>
</comment>
<dbReference type="Proteomes" id="UP000254893">
    <property type="component" value="Unassembled WGS sequence"/>
</dbReference>
<dbReference type="GO" id="GO:0004526">
    <property type="term" value="F:ribonuclease P activity"/>
    <property type="evidence" value="ECO:0007669"/>
    <property type="project" value="UniProtKB-UniRule"/>
</dbReference>
<comment type="similarity">
    <text evidence="7">Belongs to the RnpA family.</text>
</comment>
<comment type="subunit">
    <text evidence="7">Consists of a catalytic RNA component (M1 or rnpB) and a protein subunit.</text>
</comment>
<dbReference type="SUPFAM" id="SSF54211">
    <property type="entry name" value="Ribosomal protein S5 domain 2-like"/>
    <property type="match status" value="1"/>
</dbReference>
<dbReference type="InterPro" id="IPR020568">
    <property type="entry name" value="Ribosomal_Su5_D2-typ_SF"/>
</dbReference>
<keyword evidence="6 7" id="KW-0694">RNA-binding</keyword>
<evidence type="ECO:0000256" key="7">
    <source>
        <dbReference type="HAMAP-Rule" id="MF_00227"/>
    </source>
</evidence>
<reference evidence="9 10" key="1">
    <citation type="submission" date="2018-06" db="EMBL/GenBank/DDBJ databases">
        <authorList>
            <consortium name="Pathogen Informatics"/>
            <person name="Doyle S."/>
        </authorList>
    </citation>
    <scope>NUCLEOTIDE SEQUENCE [LARGE SCALE GENOMIC DNA]</scope>
    <source>
        <strain evidence="9 10">NCTC11388</strain>
    </source>
</reference>
<dbReference type="AlphaFoldDB" id="A0A380BSI8"/>
<evidence type="ECO:0000256" key="4">
    <source>
        <dbReference type="ARBA" id="ARBA00022759"/>
    </source>
</evidence>
<evidence type="ECO:0000256" key="5">
    <source>
        <dbReference type="ARBA" id="ARBA00022801"/>
    </source>
</evidence>
<evidence type="ECO:0000256" key="6">
    <source>
        <dbReference type="ARBA" id="ARBA00022884"/>
    </source>
</evidence>